<proteinExistence type="predicted"/>
<dbReference type="AlphaFoldDB" id="A0A3S5ASL9"/>
<keyword evidence="2" id="KW-1185">Reference proteome</keyword>
<reference evidence="1" key="1">
    <citation type="submission" date="2018-11" db="EMBL/GenBank/DDBJ databases">
        <authorList>
            <consortium name="Pathogen Informatics"/>
        </authorList>
    </citation>
    <scope>NUCLEOTIDE SEQUENCE</scope>
</reference>
<organism evidence="1 2">
    <name type="scientific">Protopolystoma xenopodis</name>
    <dbReference type="NCBI Taxonomy" id="117903"/>
    <lineage>
        <taxon>Eukaryota</taxon>
        <taxon>Metazoa</taxon>
        <taxon>Spiralia</taxon>
        <taxon>Lophotrochozoa</taxon>
        <taxon>Platyhelminthes</taxon>
        <taxon>Monogenea</taxon>
        <taxon>Polyopisthocotylea</taxon>
        <taxon>Polystomatidea</taxon>
        <taxon>Polystomatidae</taxon>
        <taxon>Protopolystoma</taxon>
    </lineage>
</organism>
<accession>A0A3S5ASL9</accession>
<dbReference type="Proteomes" id="UP000784294">
    <property type="component" value="Unassembled WGS sequence"/>
</dbReference>
<sequence length="217" mass="24400">MGNIPYDASSGRLHTGIRLYIVHASFLLTADSWLTGSPDGFTYAQGKLFLDSLHREGVLKLEISYLLELCHKASTTNQPSRLNLSKMKSLSSKAISIYVPITKTQGNAICPVADRVEGGDYLSKGPASDFQRIAPSSSLKKPRHNDTHRLRNTPSTLRRKRRYRSYPWFSLQNLHGPSRDSCMMLNAGLKCTQQDLNGYSLIKLKLHTRLFQTILMC</sequence>
<protein>
    <submittedName>
        <fullName evidence="1">Uncharacterized protein</fullName>
    </submittedName>
</protein>
<evidence type="ECO:0000313" key="2">
    <source>
        <dbReference type="Proteomes" id="UP000784294"/>
    </source>
</evidence>
<name>A0A3S5ASL9_9PLAT</name>
<gene>
    <name evidence="1" type="ORF">PXEA_LOCUS20795</name>
</gene>
<dbReference type="EMBL" id="CAAALY010086695">
    <property type="protein sequence ID" value="VEL27355.1"/>
    <property type="molecule type" value="Genomic_DNA"/>
</dbReference>
<comment type="caution">
    <text evidence="1">The sequence shown here is derived from an EMBL/GenBank/DDBJ whole genome shotgun (WGS) entry which is preliminary data.</text>
</comment>
<evidence type="ECO:0000313" key="1">
    <source>
        <dbReference type="EMBL" id="VEL27355.1"/>
    </source>
</evidence>